<sequence>MHTHDYLIGVMSNLARKAQARHRRRADTRYGTDDALTRNQHREPTIGSPGTPEFTDSTPSPPLTVFDRSEPKNGEYHSTNRDLIRRQSSQSPRGRHLWGPSPLTLIKLRSSSDVVTTKPHKPTPTTAELNVASTSWGPEPAMTELMEPPPPGDKTKQPQKALHRTFLTTTAPLQQNQIHETTFFHSSGKAEEGGDVSKAKIKDFFGGFRGSGDGTRAHAPAVHRTRRWICFSSLSSLSSFLNHFYEFY</sequence>
<evidence type="ECO:0000313" key="2">
    <source>
        <dbReference type="EMBL" id="KAG5405934.1"/>
    </source>
</evidence>
<reference evidence="2 3" key="1">
    <citation type="submission" date="2021-03" db="EMBL/GenBank/DDBJ databases">
        <authorList>
            <person name="King G.J."/>
            <person name="Bancroft I."/>
            <person name="Baten A."/>
            <person name="Bloomfield J."/>
            <person name="Borpatragohain P."/>
            <person name="He Z."/>
            <person name="Irish N."/>
            <person name="Irwin J."/>
            <person name="Liu K."/>
            <person name="Mauleon R.P."/>
            <person name="Moore J."/>
            <person name="Morris R."/>
            <person name="Ostergaard L."/>
            <person name="Wang B."/>
            <person name="Wells R."/>
        </authorList>
    </citation>
    <scope>NUCLEOTIDE SEQUENCE [LARGE SCALE GENOMIC DNA]</scope>
    <source>
        <strain evidence="2">R-o-18</strain>
        <tissue evidence="2">Leaf</tissue>
    </source>
</reference>
<feature type="compositionally biased region" description="Basic and acidic residues" evidence="1">
    <location>
        <begin position="67"/>
        <end position="85"/>
    </location>
</feature>
<protein>
    <recommendedName>
        <fullName evidence="4">DUF4005 domain-containing protein</fullName>
    </recommendedName>
</protein>
<feature type="region of interest" description="Disordered" evidence="1">
    <location>
        <begin position="18"/>
        <end position="101"/>
    </location>
</feature>
<feature type="compositionally biased region" description="Basic and acidic residues" evidence="1">
    <location>
        <begin position="27"/>
        <end position="44"/>
    </location>
</feature>
<dbReference type="EMBL" id="JADBGQ010000003">
    <property type="protein sequence ID" value="KAG5405934.1"/>
    <property type="molecule type" value="Genomic_DNA"/>
</dbReference>
<dbReference type="Proteomes" id="UP000823674">
    <property type="component" value="Chromosome A03"/>
</dbReference>
<keyword evidence="3" id="KW-1185">Reference proteome</keyword>
<comment type="caution">
    <text evidence="2">The sequence shown here is derived from an EMBL/GenBank/DDBJ whole genome shotgun (WGS) entry which is preliminary data.</text>
</comment>
<evidence type="ECO:0008006" key="4">
    <source>
        <dbReference type="Google" id="ProtNLM"/>
    </source>
</evidence>
<organism evidence="2 3">
    <name type="scientific">Brassica rapa subsp. trilocularis</name>
    <dbReference type="NCBI Taxonomy" id="1813537"/>
    <lineage>
        <taxon>Eukaryota</taxon>
        <taxon>Viridiplantae</taxon>
        <taxon>Streptophyta</taxon>
        <taxon>Embryophyta</taxon>
        <taxon>Tracheophyta</taxon>
        <taxon>Spermatophyta</taxon>
        <taxon>Magnoliopsida</taxon>
        <taxon>eudicotyledons</taxon>
        <taxon>Gunneridae</taxon>
        <taxon>Pentapetalae</taxon>
        <taxon>rosids</taxon>
        <taxon>malvids</taxon>
        <taxon>Brassicales</taxon>
        <taxon>Brassicaceae</taxon>
        <taxon>Brassiceae</taxon>
        <taxon>Brassica</taxon>
    </lineage>
</organism>
<name>A0ABQ7N4V8_BRACM</name>
<proteinExistence type="predicted"/>
<evidence type="ECO:0000256" key="1">
    <source>
        <dbReference type="SAM" id="MobiDB-lite"/>
    </source>
</evidence>
<accession>A0ABQ7N4V8</accession>
<evidence type="ECO:0000313" key="3">
    <source>
        <dbReference type="Proteomes" id="UP000823674"/>
    </source>
</evidence>
<gene>
    <name evidence="2" type="primary">A03g505120.1_BraROA</name>
    <name evidence="2" type="ORF">IGI04_012053</name>
</gene>